<dbReference type="Pfam" id="PF25209">
    <property type="entry name" value="Phage_capsid_4"/>
    <property type="match status" value="1"/>
</dbReference>
<gene>
    <name evidence="1" type="ORF">NM961_10480</name>
</gene>
<organism evidence="1 2">
    <name type="scientific">Tahibacter harae</name>
    <dbReference type="NCBI Taxonomy" id="2963937"/>
    <lineage>
        <taxon>Bacteria</taxon>
        <taxon>Pseudomonadati</taxon>
        <taxon>Pseudomonadota</taxon>
        <taxon>Gammaproteobacteria</taxon>
        <taxon>Lysobacterales</taxon>
        <taxon>Rhodanobacteraceae</taxon>
        <taxon>Tahibacter</taxon>
    </lineage>
</organism>
<protein>
    <submittedName>
        <fullName evidence="1">Uncharacterized protein</fullName>
    </submittedName>
</protein>
<comment type="caution">
    <text evidence="1">The sequence shown here is derived from an EMBL/GenBank/DDBJ whole genome shotgun (WGS) entry which is preliminary data.</text>
</comment>
<dbReference type="RefSeq" id="WP_255914200.1">
    <property type="nucleotide sequence ID" value="NZ_JANFQO010000008.1"/>
</dbReference>
<dbReference type="Proteomes" id="UP001165498">
    <property type="component" value="Unassembled WGS sequence"/>
</dbReference>
<sequence length="647" mass="71050">MPQLNQRQRVEGPPLARAVAVDASAVNRETRTVRLSFSSEDALVPRYNWWDEAWLERLGHKDDEVDLSFIDSGNAPALWGHDRWSRSSMVGVVEKAWIEGSRCLADVRISQREDADSLLTDIEDGIVRNVSVGYTISERTLVKQNKDGPDEYRVTSWRPLEISFVPLPADESVGVGRSDDATPHRRYIVTTIEETKMPNPVQNPPAPQPDVTAVAAEAARAAVAAERARTAEIQALVARHDLGEQFLREALAGADTIDAIRAKALEAMAARQPTYLPSMRIPVDQQDKQRAAATAWLLHRGGERIDVKELDGNNYRGMSLLDVARECLQQRGISPRGMTNTEIAARAVAHSTSDFPIVMQNVMHKTMDAAYLSIPFVWREFCAIGSLSDFRPHYRYRMGSFGNLAEVKENGLFTYGTLSDAERESIVAKTKGKLLSISRQMIINDDLGAFIGLTREMGQGAGRTVEDDVFSLLLSNPNTGDGGALFNATANTTPGGHANLNASGAAPTVAGFDAARQAMAVQRNVGGTDYISVSPAIWLGPVSLAGQAKVVNEAQYDIDQSNKQNYPNKSRGLVQKVVESPRLTGNQWYLFADPRISAVLEVGFLNGQQTPYSEMKEGFEQDGVTWKIRHDYGVAAVGFRGAHKVTW</sequence>
<dbReference type="EMBL" id="JANFQO010000008">
    <property type="protein sequence ID" value="MCQ4165135.1"/>
    <property type="molecule type" value="Genomic_DNA"/>
</dbReference>
<keyword evidence="2" id="KW-1185">Reference proteome</keyword>
<evidence type="ECO:0000313" key="2">
    <source>
        <dbReference type="Proteomes" id="UP001165498"/>
    </source>
</evidence>
<reference evidence="1" key="1">
    <citation type="submission" date="2022-07" db="EMBL/GenBank/DDBJ databases">
        <title>Tahibacter sp., a new gammaproteobacterium isolated from the silt sample collected at pig farm.</title>
        <authorList>
            <person name="Chen H."/>
        </authorList>
    </citation>
    <scope>NUCLEOTIDE SEQUENCE</scope>
    <source>
        <strain evidence="1">P2K</strain>
    </source>
</reference>
<name>A0ABT1QS61_9GAMM</name>
<dbReference type="NCBIfam" id="NF045541">
    <property type="entry name" value="scaf_prot_MCP2"/>
    <property type="match status" value="1"/>
</dbReference>
<proteinExistence type="predicted"/>
<evidence type="ECO:0000313" key="1">
    <source>
        <dbReference type="EMBL" id="MCQ4165135.1"/>
    </source>
</evidence>
<accession>A0ABT1QS61</accession>